<name>A0A9P5L4Q4_PENCR</name>
<evidence type="ECO:0000313" key="2">
    <source>
        <dbReference type="Proteomes" id="UP000701341"/>
    </source>
</evidence>
<comment type="caution">
    <text evidence="1">The sequence shown here is derived from an EMBL/GenBank/DDBJ whole genome shotgun (WGS) entry which is preliminary data.</text>
</comment>
<sequence>MAPGKTKVLFTGATGYIGGSVLEALLTSQIEVLRDEIVISAPVRKQDQAQILESKGVKSFVFNGLDDTAQMENLSREHDVVIHTASTMHTEAIEAMITGLAGRREATGKHRIFSDKSDNIYQYLKDRQEIEDLPVRRSDVAIVEIGRRLAVPTFILMSPLIYGVGTGLFNKLSIQIPAMARGAIQAQRAEVVGDGSQRWGNIHIADLGDLYELLLSKIPLGDNISSGENGIYFTVADEHMWMDIAKGIASVGSATGTLKSGVESVSLQEAADRWMNGNTIFTETVFASNAWARSDLARELGWKPKFDASHLQSAIEADMKAILG</sequence>
<organism evidence="1 2">
    <name type="scientific">Penicillium crustosum</name>
    <name type="common">Blue mold fungus</name>
    <dbReference type="NCBI Taxonomy" id="36656"/>
    <lineage>
        <taxon>Eukaryota</taxon>
        <taxon>Fungi</taxon>
        <taxon>Dikarya</taxon>
        <taxon>Ascomycota</taxon>
        <taxon>Pezizomycotina</taxon>
        <taxon>Eurotiomycetes</taxon>
        <taxon>Eurotiomycetidae</taxon>
        <taxon>Eurotiales</taxon>
        <taxon>Aspergillaceae</taxon>
        <taxon>Penicillium</taxon>
    </lineage>
</organism>
<keyword evidence="2" id="KW-1185">Reference proteome</keyword>
<accession>A0A9P5L4Q4</accession>
<dbReference type="InterPro" id="IPR036291">
    <property type="entry name" value="NAD(P)-bd_dom_sf"/>
</dbReference>
<gene>
    <name evidence="1" type="ORF">PCG10_005770</name>
</gene>
<dbReference type="GO" id="GO:0004029">
    <property type="term" value="F:aldehyde dehydrogenase (NAD+) activity"/>
    <property type="evidence" value="ECO:0007669"/>
    <property type="project" value="TreeGrafter"/>
</dbReference>
<dbReference type="AlphaFoldDB" id="A0A9P5L4Q4"/>
<dbReference type="Proteomes" id="UP000701341">
    <property type="component" value="Unassembled WGS sequence"/>
</dbReference>
<dbReference type="GO" id="GO:0005737">
    <property type="term" value="C:cytoplasm"/>
    <property type="evidence" value="ECO:0007669"/>
    <property type="project" value="TreeGrafter"/>
</dbReference>
<dbReference type="PANTHER" id="PTHR48079">
    <property type="entry name" value="PROTEIN YEEZ"/>
    <property type="match status" value="1"/>
</dbReference>
<dbReference type="EMBL" id="JAAOZQ010000036">
    <property type="protein sequence ID" value="KAF7524510.1"/>
    <property type="molecule type" value="Genomic_DNA"/>
</dbReference>
<dbReference type="SUPFAM" id="SSF51735">
    <property type="entry name" value="NAD(P)-binding Rossmann-fold domains"/>
    <property type="match status" value="1"/>
</dbReference>
<dbReference type="Gene3D" id="3.40.50.720">
    <property type="entry name" value="NAD(P)-binding Rossmann-like Domain"/>
    <property type="match status" value="2"/>
</dbReference>
<evidence type="ECO:0000313" key="1">
    <source>
        <dbReference type="EMBL" id="KAF7524510.1"/>
    </source>
</evidence>
<dbReference type="PANTHER" id="PTHR48079:SF6">
    <property type="entry name" value="NAD(P)-BINDING DOMAIN-CONTAINING PROTEIN-RELATED"/>
    <property type="match status" value="1"/>
</dbReference>
<protein>
    <submittedName>
        <fullName evidence="1">Uncharacterized protein</fullName>
    </submittedName>
</protein>
<proteinExistence type="predicted"/>
<reference evidence="1" key="1">
    <citation type="submission" date="2020-02" db="EMBL/GenBank/DDBJ databases">
        <authorList>
            <person name="Lichtner F.J."/>
        </authorList>
    </citation>
    <scope>NUCLEOTIDE SEQUENCE</scope>
    <source>
        <strain evidence="1">G10</strain>
    </source>
</reference>
<dbReference type="InterPro" id="IPR051783">
    <property type="entry name" value="NAD(P)-dependent_oxidoreduct"/>
</dbReference>